<keyword evidence="4" id="KW-1185">Reference proteome</keyword>
<evidence type="ECO:0000313" key="1">
    <source>
        <dbReference type="EMBL" id="SFW75750.1"/>
    </source>
</evidence>
<sequence>MAIVKDSILLQAVRGSLGNEITIYERNGQIIIAKKRGPSKNKPTPKQLEARYKMRIAAAYAKVIIQDPELKAYYKSLAGPGQNAYNMAVKDAYRAPEIQNIKLENMDVVVTTKDEFRVAEVQIQVKDNGGRIVERGRAVLGRNGFDWYYKVAVFPVGGKVIAVAVDLPGNEAVKELLLT</sequence>
<evidence type="ECO:0000313" key="3">
    <source>
        <dbReference type="Proteomes" id="UP000183788"/>
    </source>
</evidence>
<protein>
    <submittedName>
        <fullName evidence="1">Uncharacterized protein</fullName>
    </submittedName>
</protein>
<accession>A0A1K1RUJ5</accession>
<evidence type="ECO:0000313" key="4">
    <source>
        <dbReference type="Proteomes" id="UP001326715"/>
    </source>
</evidence>
<proteinExistence type="predicted"/>
<dbReference type="EMBL" id="CP140154">
    <property type="protein sequence ID" value="WQG92076.1"/>
    <property type="molecule type" value="Genomic_DNA"/>
</dbReference>
<name>A0A1K1RUJ5_9BACT</name>
<reference evidence="2 4" key="2">
    <citation type="submission" date="2023-11" db="EMBL/GenBank/DDBJ databases">
        <title>MicrobeMod: A computational toolkit for identifying prokaryotic methylation and restriction-modification with nanopore sequencing.</title>
        <authorList>
            <person name="Crits-Christoph A."/>
            <person name="Kang S.C."/>
            <person name="Lee H."/>
            <person name="Ostrov N."/>
        </authorList>
    </citation>
    <scope>NUCLEOTIDE SEQUENCE [LARGE SCALE GENOMIC DNA]</scope>
    <source>
        <strain evidence="2 4">ATCC 23090</strain>
    </source>
</reference>
<gene>
    <name evidence="1" type="ORF">SAMN05661012_04283</name>
    <name evidence="2" type="ORF">SR876_11220</name>
</gene>
<dbReference type="STRING" id="1004.SAMN05661012_04283"/>
<dbReference type="RefSeq" id="WP_072363277.1">
    <property type="nucleotide sequence ID" value="NZ_CP139972.1"/>
</dbReference>
<dbReference type="AlphaFoldDB" id="A0A1K1RUJ5"/>
<dbReference type="Proteomes" id="UP000183788">
    <property type="component" value="Unassembled WGS sequence"/>
</dbReference>
<dbReference type="EMBL" id="FPIZ01000014">
    <property type="protein sequence ID" value="SFW75750.1"/>
    <property type="molecule type" value="Genomic_DNA"/>
</dbReference>
<organism evidence="1 3">
    <name type="scientific">Chitinophaga sancti</name>
    <dbReference type="NCBI Taxonomy" id="1004"/>
    <lineage>
        <taxon>Bacteria</taxon>
        <taxon>Pseudomonadati</taxon>
        <taxon>Bacteroidota</taxon>
        <taxon>Chitinophagia</taxon>
        <taxon>Chitinophagales</taxon>
        <taxon>Chitinophagaceae</taxon>
        <taxon>Chitinophaga</taxon>
    </lineage>
</organism>
<dbReference type="OrthoDB" id="880927at2"/>
<evidence type="ECO:0000313" key="2">
    <source>
        <dbReference type="EMBL" id="WQG92076.1"/>
    </source>
</evidence>
<dbReference type="Proteomes" id="UP001326715">
    <property type="component" value="Chromosome"/>
</dbReference>
<reference evidence="1 3" key="1">
    <citation type="submission" date="2016-11" db="EMBL/GenBank/DDBJ databases">
        <authorList>
            <person name="Jaros S."/>
            <person name="Januszkiewicz K."/>
            <person name="Wedrychowicz H."/>
        </authorList>
    </citation>
    <scope>NUCLEOTIDE SEQUENCE [LARGE SCALE GENOMIC DNA]</scope>
    <source>
        <strain evidence="1 3">DSM 784</strain>
    </source>
</reference>